<dbReference type="GO" id="GO:0000030">
    <property type="term" value="F:mannosyltransferase activity"/>
    <property type="evidence" value="ECO:0007669"/>
    <property type="project" value="TreeGrafter"/>
</dbReference>
<dbReference type="EMBL" id="VVND01000047">
    <property type="protein sequence ID" value="KAA3157538.1"/>
    <property type="molecule type" value="Genomic_DNA"/>
</dbReference>
<dbReference type="InterPro" id="IPR007577">
    <property type="entry name" value="GlycoTrfase_DXD_sugar-bd_CS"/>
</dbReference>
<dbReference type="Proteomes" id="UP000324870">
    <property type="component" value="Unassembled WGS sequence"/>
</dbReference>
<dbReference type="PANTHER" id="PTHR32385">
    <property type="entry name" value="MANNOSYL PHOSPHORYLINOSITOL CERAMIDE SYNTHASE"/>
    <property type="match status" value="1"/>
</dbReference>
<dbReference type="SUPFAM" id="SSF53448">
    <property type="entry name" value="Nucleotide-diphospho-sugar transferases"/>
    <property type="match status" value="1"/>
</dbReference>
<protein>
    <submittedName>
        <fullName evidence="3">Glycosyltransferase</fullName>
    </submittedName>
    <submittedName>
        <fullName evidence="2">Mannosyltransferase</fullName>
    </submittedName>
</protein>
<name>A0AAE4LP70_9BACT</name>
<evidence type="ECO:0000256" key="1">
    <source>
        <dbReference type="ARBA" id="ARBA00022679"/>
    </source>
</evidence>
<evidence type="ECO:0000313" key="5">
    <source>
        <dbReference type="Proteomes" id="UP001181347"/>
    </source>
</evidence>
<gene>
    <name evidence="2" type="ORF">F2A26_14460</name>
    <name evidence="3" type="ORF">RVH17_12940</name>
</gene>
<comment type="caution">
    <text evidence="3">The sequence shown here is derived from an EMBL/GenBank/DDBJ whole genome shotgun (WGS) entry which is preliminary data.</text>
</comment>
<dbReference type="GO" id="GO:0051999">
    <property type="term" value="P:mannosyl-inositol phosphorylceramide biosynthetic process"/>
    <property type="evidence" value="ECO:0007669"/>
    <property type="project" value="TreeGrafter"/>
</dbReference>
<evidence type="ECO:0000313" key="4">
    <source>
        <dbReference type="Proteomes" id="UP000324870"/>
    </source>
</evidence>
<dbReference type="EMBL" id="JAWDES010000005">
    <property type="protein sequence ID" value="MDU0260997.1"/>
    <property type="molecule type" value="Genomic_DNA"/>
</dbReference>
<accession>A0AAE4LP70</accession>
<keyword evidence="1" id="KW-0808">Transferase</keyword>
<keyword evidence="4" id="KW-1185">Reference proteome</keyword>
<dbReference type="PANTHER" id="PTHR32385:SF15">
    <property type="entry name" value="INOSITOL PHOSPHOCERAMIDE MANNOSYLTRANSFERASE 1"/>
    <property type="match status" value="1"/>
</dbReference>
<dbReference type="InterPro" id="IPR029044">
    <property type="entry name" value="Nucleotide-diphossugar_trans"/>
</dbReference>
<dbReference type="RefSeq" id="WP_130064061.1">
    <property type="nucleotide sequence ID" value="NZ_BAAFKU010000033.1"/>
</dbReference>
<reference evidence="2 4" key="1">
    <citation type="journal article" date="2019" name="Nat. Med.">
        <title>A library of human gut bacterial isolates paired with longitudinal multiomics data enables mechanistic microbiome research.</title>
        <authorList>
            <person name="Poyet M."/>
            <person name="Groussin M."/>
            <person name="Gibbons S.M."/>
            <person name="Avila-Pacheco J."/>
            <person name="Jiang X."/>
            <person name="Kearney S.M."/>
            <person name="Perrotta A.R."/>
            <person name="Berdy B."/>
            <person name="Zhao S."/>
            <person name="Lieberman T.D."/>
            <person name="Swanson P.K."/>
            <person name="Smith M."/>
            <person name="Roesemann S."/>
            <person name="Alexander J.E."/>
            <person name="Rich S.A."/>
            <person name="Livny J."/>
            <person name="Vlamakis H."/>
            <person name="Clish C."/>
            <person name="Bullock K."/>
            <person name="Deik A."/>
            <person name="Scott J."/>
            <person name="Pierce K.A."/>
            <person name="Xavier R.J."/>
            <person name="Alm E.J."/>
        </authorList>
    </citation>
    <scope>NUCLEOTIDE SEQUENCE [LARGE SCALE GENOMIC DNA]</scope>
    <source>
        <strain evidence="2 4">BIOML-A1</strain>
    </source>
</reference>
<sequence length="252" mass="29379">MIPKIIHFVWLGGGKYPPPVQDCIDSWKRILPDYTIKRWDETNFDIDSVPWVKEAIQMRKWSLASDYIRHFALYTEGGIYMDTDVKVFRPFDEFLSWDFFSSVEYHPTYFLSQGIHQIDDAGVVRRDGDIVAGLGLLAALIASKKANPFIKECLDYYGSRHFIQEDGSLYVDVINPGIMAMLATKYGFRYKDEDQLLDGNMMVYSSSIFAGDPATRSKESYSMHYCDGSWREKTLKTRMKDYIKRILYKKRK</sequence>
<reference evidence="3" key="2">
    <citation type="submission" date="2023-10" db="EMBL/GenBank/DDBJ databases">
        <title>Genome Sequence of the Bacteria from From Gut Wall in Crohn's Disease.</title>
        <authorList>
            <person name="Rodriguez-Palacios A."/>
        </authorList>
    </citation>
    <scope>NUCLEOTIDE SEQUENCE</scope>
    <source>
        <strain evidence="3">CavFT-hAR58</strain>
    </source>
</reference>
<evidence type="ECO:0000313" key="3">
    <source>
        <dbReference type="EMBL" id="MDU0260997.1"/>
    </source>
</evidence>
<dbReference type="Pfam" id="PF04488">
    <property type="entry name" value="Gly_transf_sug"/>
    <property type="match status" value="1"/>
</dbReference>
<dbReference type="Proteomes" id="UP001181347">
    <property type="component" value="Unassembled WGS sequence"/>
</dbReference>
<proteinExistence type="predicted"/>
<dbReference type="InterPro" id="IPR051706">
    <property type="entry name" value="Glycosyltransferase_domain"/>
</dbReference>
<dbReference type="GO" id="GO:0016020">
    <property type="term" value="C:membrane"/>
    <property type="evidence" value="ECO:0007669"/>
    <property type="project" value="GOC"/>
</dbReference>
<dbReference type="Gene3D" id="3.90.550.20">
    <property type="match status" value="1"/>
</dbReference>
<organism evidence="3 5">
    <name type="scientific">Alistipes finegoldii</name>
    <dbReference type="NCBI Taxonomy" id="214856"/>
    <lineage>
        <taxon>Bacteria</taxon>
        <taxon>Pseudomonadati</taxon>
        <taxon>Bacteroidota</taxon>
        <taxon>Bacteroidia</taxon>
        <taxon>Bacteroidales</taxon>
        <taxon>Rikenellaceae</taxon>
        <taxon>Alistipes</taxon>
    </lineage>
</organism>
<keyword evidence="2" id="KW-0328">Glycosyltransferase</keyword>
<dbReference type="AlphaFoldDB" id="A0AAE4LP70"/>
<evidence type="ECO:0000313" key="2">
    <source>
        <dbReference type="EMBL" id="KAA3157538.1"/>
    </source>
</evidence>